<dbReference type="STRING" id="317010.RU96_GL000332"/>
<keyword evidence="1" id="KW-0472">Membrane</keyword>
<reference evidence="3 5" key="2">
    <citation type="submission" date="2015-08" db="EMBL/GenBank/DDBJ databases">
        <title>Enterococcus genome sequence.</title>
        <authorList>
            <person name="Acedo J.Z."/>
            <person name="Vederas J.C."/>
        </authorList>
    </citation>
    <scope>NUCLEOTIDE SEQUENCE [LARGE SCALE GENOMIC DNA]</scope>
    <source>
        <strain evidence="3 5">49</strain>
    </source>
</reference>
<feature type="transmembrane region" description="Helical" evidence="1">
    <location>
        <begin position="37"/>
        <end position="56"/>
    </location>
</feature>
<evidence type="ECO:0000256" key="1">
    <source>
        <dbReference type="SAM" id="Phobius"/>
    </source>
</evidence>
<organism evidence="2 4">
    <name type="scientific">Enterococcus canintestini</name>
    <dbReference type="NCBI Taxonomy" id="317010"/>
    <lineage>
        <taxon>Bacteria</taxon>
        <taxon>Bacillati</taxon>
        <taxon>Bacillota</taxon>
        <taxon>Bacilli</taxon>
        <taxon>Lactobacillales</taxon>
        <taxon>Enterococcaceae</taxon>
        <taxon>Enterococcus</taxon>
    </lineage>
</organism>
<proteinExistence type="predicted"/>
<comment type="caution">
    <text evidence="2">The sequence shown here is derived from an EMBL/GenBank/DDBJ whole genome shotgun (WGS) entry which is preliminary data.</text>
</comment>
<dbReference type="AlphaFoldDB" id="A0A1L8R5U5"/>
<dbReference type="InterPro" id="IPR018730">
    <property type="entry name" value="DUF2273"/>
</dbReference>
<keyword evidence="1" id="KW-1133">Transmembrane helix</keyword>
<evidence type="ECO:0000313" key="4">
    <source>
        <dbReference type="Proteomes" id="UP000182835"/>
    </source>
</evidence>
<evidence type="ECO:0000313" key="3">
    <source>
        <dbReference type="EMBL" id="PAB01239.1"/>
    </source>
</evidence>
<protein>
    <submittedName>
        <fullName evidence="2">Small integral membrane protein</fullName>
    </submittedName>
</protein>
<dbReference type="RefSeq" id="WP_071864878.1">
    <property type="nucleotide sequence ID" value="NZ_JBHLVQ010000025.1"/>
</dbReference>
<dbReference type="Proteomes" id="UP000216797">
    <property type="component" value="Unassembled WGS sequence"/>
</dbReference>
<gene>
    <name evidence="3" type="ORF">AKL21_04330</name>
    <name evidence="2" type="ORF">RU96_GL000332</name>
</gene>
<name>A0A1L8R5U5_9ENTE</name>
<feature type="transmembrane region" description="Helical" evidence="1">
    <location>
        <begin position="12"/>
        <end position="31"/>
    </location>
</feature>
<dbReference type="EMBL" id="JXKG01000010">
    <property type="protein sequence ID" value="OJG15114.1"/>
    <property type="molecule type" value="Genomic_DNA"/>
</dbReference>
<accession>A0A1L8R5U5</accession>
<keyword evidence="1" id="KW-0812">Transmembrane</keyword>
<keyword evidence="5" id="KW-1185">Reference proteome</keyword>
<dbReference type="Pfam" id="PF10031">
    <property type="entry name" value="DUF2273"/>
    <property type="match status" value="1"/>
</dbReference>
<sequence>MKELVAQYKYPLICGALGLLLAILILTIGILKTLLLIIFTAIGLYLGFYLQSIGFFEQFRSKNKK</sequence>
<evidence type="ECO:0000313" key="2">
    <source>
        <dbReference type="EMBL" id="OJG15114.1"/>
    </source>
</evidence>
<evidence type="ECO:0000313" key="5">
    <source>
        <dbReference type="Proteomes" id="UP000216797"/>
    </source>
</evidence>
<dbReference type="EMBL" id="LHUG01000004">
    <property type="protein sequence ID" value="PAB01239.1"/>
    <property type="molecule type" value="Genomic_DNA"/>
</dbReference>
<reference evidence="2 4" key="1">
    <citation type="submission" date="2014-12" db="EMBL/GenBank/DDBJ databases">
        <title>Draft genome sequences of 29 type strains of Enterococci.</title>
        <authorList>
            <person name="Zhong Z."/>
            <person name="Sun Z."/>
            <person name="Liu W."/>
            <person name="Zhang W."/>
            <person name="Zhang H."/>
        </authorList>
    </citation>
    <scope>NUCLEOTIDE SEQUENCE [LARGE SCALE GENOMIC DNA]</scope>
    <source>
        <strain evidence="2 4">DSM 21207</strain>
    </source>
</reference>
<dbReference type="Proteomes" id="UP000182835">
    <property type="component" value="Unassembled WGS sequence"/>
</dbReference>